<dbReference type="SUPFAM" id="SSF55190">
    <property type="entry name" value="Arginyl-tRNA synthetase (ArgRS), N-terminal 'additional' domain"/>
    <property type="match status" value="1"/>
</dbReference>
<dbReference type="GO" id="GO:0005524">
    <property type="term" value="F:ATP binding"/>
    <property type="evidence" value="ECO:0007669"/>
    <property type="project" value="UniProtKB-UniRule"/>
</dbReference>
<dbReference type="NCBIfam" id="TIGR00456">
    <property type="entry name" value="argS"/>
    <property type="match status" value="1"/>
</dbReference>
<dbReference type="InterPro" id="IPR036695">
    <property type="entry name" value="Arg-tRNA-synth_N_sf"/>
</dbReference>
<dbReference type="SUPFAM" id="SSF47323">
    <property type="entry name" value="Anticodon-binding domain of a subclass of class I aminoacyl-tRNA synthetases"/>
    <property type="match status" value="1"/>
</dbReference>
<dbReference type="PANTHER" id="PTHR11956:SF5">
    <property type="entry name" value="ARGININE--TRNA LIGASE, CYTOPLASMIC"/>
    <property type="match status" value="1"/>
</dbReference>
<reference evidence="15 16" key="1">
    <citation type="submission" date="2019-03" db="EMBL/GenBank/DDBJ databases">
        <title>Draft genome sequences of novel Actinobacteria.</title>
        <authorList>
            <person name="Sahin N."/>
            <person name="Ay H."/>
            <person name="Saygin H."/>
        </authorList>
    </citation>
    <scope>NUCLEOTIDE SEQUENCE [LARGE SCALE GENOMIC DNA]</scope>
    <source>
        <strain evidence="15 16">5K548</strain>
    </source>
</reference>
<dbReference type="Gene3D" id="3.40.50.620">
    <property type="entry name" value="HUPs"/>
    <property type="match status" value="1"/>
</dbReference>
<comment type="similarity">
    <text evidence="2 11 12">Belongs to the class-I aminoacyl-tRNA synthetase family.</text>
</comment>
<keyword evidence="4 11" id="KW-0963">Cytoplasm</keyword>
<evidence type="ECO:0000256" key="12">
    <source>
        <dbReference type="RuleBase" id="RU363038"/>
    </source>
</evidence>
<dbReference type="Proteomes" id="UP000294723">
    <property type="component" value="Unassembled WGS sequence"/>
</dbReference>
<name>A0A4R5BZQ0_9PSEU</name>
<dbReference type="PROSITE" id="PS00178">
    <property type="entry name" value="AA_TRNA_LIGASE_I"/>
    <property type="match status" value="1"/>
</dbReference>
<comment type="catalytic activity">
    <reaction evidence="10 11">
        <text>tRNA(Arg) + L-arginine + ATP = L-arginyl-tRNA(Arg) + AMP + diphosphate</text>
        <dbReference type="Rhea" id="RHEA:20301"/>
        <dbReference type="Rhea" id="RHEA-COMP:9658"/>
        <dbReference type="Rhea" id="RHEA-COMP:9673"/>
        <dbReference type="ChEBI" id="CHEBI:30616"/>
        <dbReference type="ChEBI" id="CHEBI:32682"/>
        <dbReference type="ChEBI" id="CHEBI:33019"/>
        <dbReference type="ChEBI" id="CHEBI:78442"/>
        <dbReference type="ChEBI" id="CHEBI:78513"/>
        <dbReference type="ChEBI" id="CHEBI:456215"/>
        <dbReference type="EC" id="6.1.1.19"/>
    </reaction>
</comment>
<evidence type="ECO:0000256" key="3">
    <source>
        <dbReference type="ARBA" id="ARBA00011245"/>
    </source>
</evidence>
<dbReference type="AlphaFoldDB" id="A0A4R5BZQ0"/>
<dbReference type="GO" id="GO:0006420">
    <property type="term" value="P:arginyl-tRNA aminoacylation"/>
    <property type="evidence" value="ECO:0007669"/>
    <property type="project" value="UniProtKB-UniRule"/>
</dbReference>
<evidence type="ECO:0000259" key="14">
    <source>
        <dbReference type="SMART" id="SM01016"/>
    </source>
</evidence>
<evidence type="ECO:0000256" key="9">
    <source>
        <dbReference type="ARBA" id="ARBA00023146"/>
    </source>
</evidence>
<dbReference type="SUPFAM" id="SSF52374">
    <property type="entry name" value="Nucleotidylyl transferase"/>
    <property type="match status" value="1"/>
</dbReference>
<organism evidence="15 16">
    <name type="scientific">Saccharopolyspora karakumensis</name>
    <dbReference type="NCBI Taxonomy" id="2530386"/>
    <lineage>
        <taxon>Bacteria</taxon>
        <taxon>Bacillati</taxon>
        <taxon>Actinomycetota</taxon>
        <taxon>Actinomycetes</taxon>
        <taxon>Pseudonocardiales</taxon>
        <taxon>Pseudonocardiaceae</taxon>
        <taxon>Saccharopolyspora</taxon>
    </lineage>
</organism>
<dbReference type="CDD" id="cd07956">
    <property type="entry name" value="Anticodon_Ia_Arg"/>
    <property type="match status" value="1"/>
</dbReference>
<dbReference type="EMBL" id="SMLA01000007">
    <property type="protein sequence ID" value="TDD90960.1"/>
    <property type="molecule type" value="Genomic_DNA"/>
</dbReference>
<dbReference type="SMART" id="SM00836">
    <property type="entry name" value="DALR_1"/>
    <property type="match status" value="1"/>
</dbReference>
<dbReference type="InterPro" id="IPR008909">
    <property type="entry name" value="DALR_anticod-bd"/>
</dbReference>
<keyword evidence="16" id="KW-1185">Reference proteome</keyword>
<dbReference type="PRINTS" id="PR01038">
    <property type="entry name" value="TRNASYNTHARG"/>
</dbReference>
<evidence type="ECO:0000256" key="7">
    <source>
        <dbReference type="ARBA" id="ARBA00022840"/>
    </source>
</evidence>
<evidence type="ECO:0000256" key="8">
    <source>
        <dbReference type="ARBA" id="ARBA00022917"/>
    </source>
</evidence>
<dbReference type="SMART" id="SM01016">
    <property type="entry name" value="Arg_tRNA_synt_N"/>
    <property type="match status" value="1"/>
</dbReference>
<dbReference type="InterPro" id="IPR001278">
    <property type="entry name" value="Arg-tRNA-ligase"/>
</dbReference>
<comment type="subunit">
    <text evidence="3 11">Monomer.</text>
</comment>
<dbReference type="InterPro" id="IPR005148">
    <property type="entry name" value="Arg-tRNA-synth_N"/>
</dbReference>
<dbReference type="Pfam" id="PF05746">
    <property type="entry name" value="DALR_1"/>
    <property type="match status" value="1"/>
</dbReference>
<dbReference type="Pfam" id="PF03485">
    <property type="entry name" value="Arg_tRNA_synt_N"/>
    <property type="match status" value="1"/>
</dbReference>
<evidence type="ECO:0000256" key="2">
    <source>
        <dbReference type="ARBA" id="ARBA00005594"/>
    </source>
</evidence>
<comment type="subcellular location">
    <subcellularLocation>
        <location evidence="1 11">Cytoplasm</location>
    </subcellularLocation>
</comment>
<dbReference type="GO" id="GO:0004814">
    <property type="term" value="F:arginine-tRNA ligase activity"/>
    <property type="evidence" value="ECO:0007669"/>
    <property type="project" value="UniProtKB-UniRule"/>
</dbReference>
<dbReference type="InterPro" id="IPR009080">
    <property type="entry name" value="tRNAsynth_Ia_anticodon-bd"/>
</dbReference>
<dbReference type="Gene3D" id="3.30.1360.70">
    <property type="entry name" value="Arginyl tRNA synthetase N-terminal domain"/>
    <property type="match status" value="1"/>
</dbReference>
<accession>A0A4R5BZQ0</accession>
<dbReference type="Gene3D" id="1.10.730.10">
    <property type="entry name" value="Isoleucyl-tRNA Synthetase, Domain 1"/>
    <property type="match status" value="1"/>
</dbReference>
<evidence type="ECO:0000259" key="13">
    <source>
        <dbReference type="SMART" id="SM00836"/>
    </source>
</evidence>
<protein>
    <recommendedName>
        <fullName evidence="11">Arginine--tRNA ligase</fullName>
        <ecNumber evidence="11">6.1.1.19</ecNumber>
    </recommendedName>
    <alternativeName>
        <fullName evidence="11">Arginyl-tRNA synthetase</fullName>
        <shortName evidence="11">ArgRS</shortName>
    </alternativeName>
</protein>
<feature type="short sequence motif" description="'HIGH' region" evidence="11">
    <location>
        <begin position="143"/>
        <end position="153"/>
    </location>
</feature>
<dbReference type="EC" id="6.1.1.19" evidence="11"/>
<gene>
    <name evidence="11" type="primary">argS</name>
    <name evidence="15" type="ORF">E1202_07600</name>
</gene>
<sequence>MSRADERPQDCANGCDVGEQVRSLASEVEQAVSEAMAAALPTELADQDPLVRRSGHADFQSNIALSIARKAGQKPHDLAGQLRSRLAEVPWMKSVELSGPGFLNITLADTAIVNQLVQRSEQAKLGVQEGQRDQVVTVDYSAPNIAKEMHVGHLRSTLIGDALVRVLGFLGAEVIRQNHVGDWGTQFGMLIQYIFEHPEEGWRNTEVDQDGHEDATSAPDALYRAARAEFDADEAFKERAQRRVVALQSGDEETVTAWHDIVEESAAAFQKIYDRLGVLLDENDLAGESRYNPLLDDVVEELQRKGIVEESDGALVVFFDDILGPSGDRVPLLVRKRDGGYGYGATDLATIRYRLQDLKATRALYVVDARQAQHFDMIFRVARRAGWLTGQDVEHVQFGTVLGSDGKPFKTRSGGTVKLADLLDDALRRAREIVTEKEPDISAADLEDIAETASVGAVKYAELSTVRTKDYAFDVDRMVSFNGATGVYLQYMHTRIKSIQRKAVETGVGEARFDAGLALEPQERALSLLIDEFADTLEVVAKTLEPHRLAGYLYGLARAFSEFYEACPVLKADSDEVRASRLALCELTARTLAQGLDLLGTTAPERM</sequence>
<evidence type="ECO:0000256" key="6">
    <source>
        <dbReference type="ARBA" id="ARBA00022741"/>
    </source>
</evidence>
<evidence type="ECO:0000256" key="4">
    <source>
        <dbReference type="ARBA" id="ARBA00022490"/>
    </source>
</evidence>
<evidence type="ECO:0000256" key="1">
    <source>
        <dbReference type="ARBA" id="ARBA00004496"/>
    </source>
</evidence>
<evidence type="ECO:0000256" key="5">
    <source>
        <dbReference type="ARBA" id="ARBA00022598"/>
    </source>
</evidence>
<keyword evidence="9 11" id="KW-0030">Aminoacyl-tRNA synthetase</keyword>
<dbReference type="Pfam" id="PF00750">
    <property type="entry name" value="tRNA-synt_1d"/>
    <property type="match status" value="1"/>
</dbReference>
<evidence type="ECO:0000256" key="10">
    <source>
        <dbReference type="ARBA" id="ARBA00049339"/>
    </source>
</evidence>
<dbReference type="PANTHER" id="PTHR11956">
    <property type="entry name" value="ARGINYL-TRNA SYNTHETASE"/>
    <property type="match status" value="1"/>
</dbReference>
<feature type="domain" description="DALR anticodon binding" evidence="13">
    <location>
        <begin position="489"/>
        <end position="607"/>
    </location>
</feature>
<comment type="caution">
    <text evidence="15">The sequence shown here is derived from an EMBL/GenBank/DDBJ whole genome shotgun (WGS) entry which is preliminary data.</text>
</comment>
<keyword evidence="6 11" id="KW-0547">Nucleotide-binding</keyword>
<evidence type="ECO:0000313" key="16">
    <source>
        <dbReference type="Proteomes" id="UP000294723"/>
    </source>
</evidence>
<dbReference type="RefSeq" id="WP_132681845.1">
    <property type="nucleotide sequence ID" value="NZ_SMLA01000007.1"/>
</dbReference>
<feature type="domain" description="Arginyl tRNA synthetase N-terminal" evidence="14">
    <location>
        <begin position="26"/>
        <end position="107"/>
    </location>
</feature>
<dbReference type="InterPro" id="IPR014729">
    <property type="entry name" value="Rossmann-like_a/b/a_fold"/>
</dbReference>
<evidence type="ECO:0000313" key="15">
    <source>
        <dbReference type="EMBL" id="TDD90960.1"/>
    </source>
</evidence>
<keyword evidence="5 11" id="KW-0436">Ligase</keyword>
<proteinExistence type="inferred from homology"/>
<dbReference type="GO" id="GO:0005737">
    <property type="term" value="C:cytoplasm"/>
    <property type="evidence" value="ECO:0007669"/>
    <property type="project" value="UniProtKB-SubCell"/>
</dbReference>
<dbReference type="InterPro" id="IPR001412">
    <property type="entry name" value="aa-tRNA-synth_I_CS"/>
</dbReference>
<dbReference type="InterPro" id="IPR035684">
    <property type="entry name" value="ArgRS_core"/>
</dbReference>
<evidence type="ECO:0000256" key="11">
    <source>
        <dbReference type="HAMAP-Rule" id="MF_00123"/>
    </source>
</evidence>
<keyword evidence="8 11" id="KW-0648">Protein biosynthesis</keyword>
<keyword evidence="7 11" id="KW-0067">ATP-binding</keyword>
<dbReference type="FunFam" id="3.40.50.620:FF:000030">
    <property type="entry name" value="Arginine--tRNA ligase"/>
    <property type="match status" value="1"/>
</dbReference>
<dbReference type="FunFam" id="1.10.730.10:FF:000008">
    <property type="entry name" value="Arginine--tRNA ligase"/>
    <property type="match status" value="1"/>
</dbReference>
<dbReference type="HAMAP" id="MF_00123">
    <property type="entry name" value="Arg_tRNA_synth"/>
    <property type="match status" value="1"/>
</dbReference>
<dbReference type="CDD" id="cd00671">
    <property type="entry name" value="ArgRS_core"/>
    <property type="match status" value="1"/>
</dbReference>